<accession>A0A852X968</accession>
<dbReference type="EMBL" id="JACBZX010000001">
    <property type="protein sequence ID" value="NYG37293.1"/>
    <property type="molecule type" value="Genomic_DNA"/>
</dbReference>
<evidence type="ECO:0000256" key="1">
    <source>
        <dbReference type="SAM" id="MobiDB-lite"/>
    </source>
</evidence>
<evidence type="ECO:0000313" key="3">
    <source>
        <dbReference type="EMBL" id="NYG37293.1"/>
    </source>
</evidence>
<dbReference type="Proteomes" id="UP000592181">
    <property type="component" value="Unassembled WGS sequence"/>
</dbReference>
<sequence length="306" mass="32793">MTTPERPRRPRRGEDPEHPPEMPDTGTSRLVVLVAVLCVIAVVAAGVWYARDRIGLFFGESCEATAAGETVTFDPVQVNHASTIVQLGVRRGLPARGGSIAVATAIQESKLRNLTYGDRDSVGLFQQRPSQGWGTEAELLDPIYATTAFYDALVQVEGWEEMRITEIAQEVQRSAYPEAYADHEQEGRTLASVIAGHSPAAIGCRLDDPDAPGRPETLISAIDEQTGLTASQENLGSGITVVVDAPDADRAWGVGAWAVAQAGARQITAVQVGGQEWRRGGGNDALEWHDSDTPVDGTRVVITLND</sequence>
<name>A0A852X968_9MICO</name>
<keyword evidence="2" id="KW-1133">Transmembrane helix</keyword>
<feature type="region of interest" description="Disordered" evidence="1">
    <location>
        <begin position="1"/>
        <end position="25"/>
    </location>
</feature>
<keyword evidence="2" id="KW-0812">Transmembrane</keyword>
<protein>
    <recommendedName>
        <fullName evidence="5">Heavy metal transporter</fullName>
    </recommendedName>
</protein>
<gene>
    <name evidence="3" type="ORF">BJY28_001762</name>
</gene>
<dbReference type="AlphaFoldDB" id="A0A852X968"/>
<keyword evidence="4" id="KW-1185">Reference proteome</keyword>
<feature type="compositionally biased region" description="Basic and acidic residues" evidence="1">
    <location>
        <begin position="12"/>
        <end position="21"/>
    </location>
</feature>
<dbReference type="RefSeq" id="WP_343037029.1">
    <property type="nucleotide sequence ID" value="NZ_JACBZX010000001.1"/>
</dbReference>
<evidence type="ECO:0000256" key="2">
    <source>
        <dbReference type="SAM" id="Phobius"/>
    </source>
</evidence>
<feature type="transmembrane region" description="Helical" evidence="2">
    <location>
        <begin position="30"/>
        <end position="50"/>
    </location>
</feature>
<evidence type="ECO:0000313" key="4">
    <source>
        <dbReference type="Proteomes" id="UP000592181"/>
    </source>
</evidence>
<proteinExistence type="predicted"/>
<comment type="caution">
    <text evidence="3">The sequence shown here is derived from an EMBL/GenBank/DDBJ whole genome shotgun (WGS) entry which is preliminary data.</text>
</comment>
<reference evidence="3 4" key="1">
    <citation type="submission" date="2020-07" db="EMBL/GenBank/DDBJ databases">
        <title>Sequencing the genomes of 1000 actinobacteria strains.</title>
        <authorList>
            <person name="Klenk H.-P."/>
        </authorList>
    </citation>
    <scope>NUCLEOTIDE SEQUENCE [LARGE SCALE GENOMIC DNA]</scope>
    <source>
        <strain evidence="3 4">DSM 24723</strain>
    </source>
</reference>
<organism evidence="3 4">
    <name type="scientific">Janibacter alkaliphilus</name>
    <dbReference type="NCBI Taxonomy" id="1069963"/>
    <lineage>
        <taxon>Bacteria</taxon>
        <taxon>Bacillati</taxon>
        <taxon>Actinomycetota</taxon>
        <taxon>Actinomycetes</taxon>
        <taxon>Micrococcales</taxon>
        <taxon>Intrasporangiaceae</taxon>
        <taxon>Janibacter</taxon>
    </lineage>
</organism>
<evidence type="ECO:0008006" key="5">
    <source>
        <dbReference type="Google" id="ProtNLM"/>
    </source>
</evidence>
<keyword evidence="2" id="KW-0472">Membrane</keyword>